<dbReference type="Proteomes" id="UP000070544">
    <property type="component" value="Unassembled WGS sequence"/>
</dbReference>
<dbReference type="EMBL" id="KQ965764">
    <property type="protein sequence ID" value="KXS15173.1"/>
    <property type="molecule type" value="Genomic_DNA"/>
</dbReference>
<evidence type="ECO:0000313" key="3">
    <source>
        <dbReference type="Proteomes" id="UP000070544"/>
    </source>
</evidence>
<proteinExistence type="predicted"/>
<gene>
    <name evidence="2" type="ORF">M427DRAFT_155580</name>
</gene>
<name>A0A139AFI4_GONPJ</name>
<evidence type="ECO:0000313" key="2">
    <source>
        <dbReference type="EMBL" id="KXS15173.1"/>
    </source>
</evidence>
<dbReference type="AlphaFoldDB" id="A0A139AFI4"/>
<keyword evidence="3" id="KW-1185">Reference proteome</keyword>
<accession>A0A139AFI4</accession>
<evidence type="ECO:0000256" key="1">
    <source>
        <dbReference type="SAM" id="MobiDB-lite"/>
    </source>
</evidence>
<organism evidence="2 3">
    <name type="scientific">Gonapodya prolifera (strain JEL478)</name>
    <name type="common">Monoblepharis prolifera</name>
    <dbReference type="NCBI Taxonomy" id="1344416"/>
    <lineage>
        <taxon>Eukaryota</taxon>
        <taxon>Fungi</taxon>
        <taxon>Fungi incertae sedis</taxon>
        <taxon>Chytridiomycota</taxon>
        <taxon>Chytridiomycota incertae sedis</taxon>
        <taxon>Monoblepharidomycetes</taxon>
        <taxon>Monoblepharidales</taxon>
        <taxon>Gonapodyaceae</taxon>
        <taxon>Gonapodya</taxon>
    </lineage>
</organism>
<reference evidence="2 3" key="1">
    <citation type="journal article" date="2015" name="Genome Biol. Evol.">
        <title>Phylogenomic analyses indicate that early fungi evolved digesting cell walls of algal ancestors of land plants.</title>
        <authorList>
            <person name="Chang Y."/>
            <person name="Wang S."/>
            <person name="Sekimoto S."/>
            <person name="Aerts A.L."/>
            <person name="Choi C."/>
            <person name="Clum A."/>
            <person name="LaButti K.M."/>
            <person name="Lindquist E.A."/>
            <person name="Yee Ngan C."/>
            <person name="Ohm R.A."/>
            <person name="Salamov A.A."/>
            <person name="Grigoriev I.V."/>
            <person name="Spatafora J.W."/>
            <person name="Berbee M.L."/>
        </authorList>
    </citation>
    <scope>NUCLEOTIDE SEQUENCE [LARGE SCALE GENOMIC DNA]</scope>
    <source>
        <strain evidence="2 3">JEL478</strain>
    </source>
</reference>
<protein>
    <submittedName>
        <fullName evidence="2">Uncharacterized protein</fullName>
    </submittedName>
</protein>
<feature type="compositionally biased region" description="Pro residues" evidence="1">
    <location>
        <begin position="41"/>
        <end position="61"/>
    </location>
</feature>
<sequence length="171" mass="18707">MTFLPILTFQTHHQHSNPAARFLLPGGAETETVTVTTAPVRTPPAPPERAAPSGHPPPQLMPSPSRTRPPTRRPRGPGPGPGSFRGTAIPIPNRPFPHLCRRHLPHHQHRHPHLHLPYRPQTPYLPLCPTKDGITAATGGRRVAAPTLVQDNFIPSARVRPVFPTYPPSPP</sequence>
<feature type="region of interest" description="Disordered" evidence="1">
    <location>
        <begin position="38"/>
        <end position="89"/>
    </location>
</feature>